<evidence type="ECO:0000256" key="1">
    <source>
        <dbReference type="ARBA" id="ARBA00004141"/>
    </source>
</evidence>
<evidence type="ECO:0008006" key="9">
    <source>
        <dbReference type="Google" id="ProtNLM"/>
    </source>
</evidence>
<evidence type="ECO:0000256" key="3">
    <source>
        <dbReference type="ARBA" id="ARBA00022989"/>
    </source>
</evidence>
<evidence type="ECO:0000256" key="2">
    <source>
        <dbReference type="ARBA" id="ARBA00022692"/>
    </source>
</evidence>
<feature type="transmembrane region" description="Helical" evidence="6">
    <location>
        <begin position="445"/>
        <end position="465"/>
    </location>
</feature>
<feature type="region of interest" description="Disordered" evidence="5">
    <location>
        <begin position="1"/>
        <end position="88"/>
    </location>
</feature>
<dbReference type="InterPro" id="IPR038665">
    <property type="entry name" value="Voltage-dep_anion_channel_sf"/>
</dbReference>
<dbReference type="PANTHER" id="PTHR31162">
    <property type="entry name" value="MALIC ACID TRANSPORT PROTEIN-RELATED"/>
    <property type="match status" value="1"/>
</dbReference>
<dbReference type="Pfam" id="PF03595">
    <property type="entry name" value="SLAC1"/>
    <property type="match status" value="1"/>
</dbReference>
<comment type="caution">
    <text evidence="7">The sequence shown here is derived from an EMBL/GenBank/DDBJ whole genome shotgun (WGS) entry which is preliminary data.</text>
</comment>
<evidence type="ECO:0000256" key="4">
    <source>
        <dbReference type="ARBA" id="ARBA00023136"/>
    </source>
</evidence>
<keyword evidence="2 6" id="KW-0812">Transmembrane</keyword>
<protein>
    <recommendedName>
        <fullName evidence="9">C4-dicarboxylate transporter/malic acid transport protein</fullName>
    </recommendedName>
</protein>
<dbReference type="STRING" id="363999.A0A439CQX5"/>
<keyword evidence="8" id="KW-1185">Reference proteome</keyword>
<feature type="transmembrane region" description="Helical" evidence="6">
    <location>
        <begin position="337"/>
        <end position="355"/>
    </location>
</feature>
<evidence type="ECO:0000313" key="8">
    <source>
        <dbReference type="Proteomes" id="UP000286045"/>
    </source>
</evidence>
<evidence type="ECO:0000256" key="5">
    <source>
        <dbReference type="SAM" id="MobiDB-lite"/>
    </source>
</evidence>
<feature type="transmembrane region" description="Helical" evidence="6">
    <location>
        <begin position="419"/>
        <end position="439"/>
    </location>
</feature>
<accession>A0A439CQX5</accession>
<name>A0A439CQX5_9PEZI</name>
<feature type="transmembrane region" description="Helical" evidence="6">
    <location>
        <begin position="230"/>
        <end position="250"/>
    </location>
</feature>
<dbReference type="CDD" id="cd09317">
    <property type="entry name" value="TDT_Mae1_like"/>
    <property type="match status" value="1"/>
</dbReference>
<feature type="transmembrane region" description="Helical" evidence="6">
    <location>
        <begin position="262"/>
        <end position="281"/>
    </location>
</feature>
<dbReference type="Gene3D" id="1.50.10.150">
    <property type="entry name" value="Voltage-dependent anion channel"/>
    <property type="match status" value="1"/>
</dbReference>
<evidence type="ECO:0000256" key="6">
    <source>
        <dbReference type="SAM" id="Phobius"/>
    </source>
</evidence>
<keyword evidence="4 6" id="KW-0472">Membrane</keyword>
<feature type="transmembrane region" description="Helical" evidence="6">
    <location>
        <begin position="152"/>
        <end position="179"/>
    </location>
</feature>
<proteinExistence type="predicted"/>
<feature type="compositionally biased region" description="Basic and acidic residues" evidence="5">
    <location>
        <begin position="19"/>
        <end position="29"/>
    </location>
</feature>
<evidence type="ECO:0000313" key="7">
    <source>
        <dbReference type="EMBL" id="RWA04557.1"/>
    </source>
</evidence>
<dbReference type="EMBL" id="RYZI01000549">
    <property type="protein sequence ID" value="RWA04557.1"/>
    <property type="molecule type" value="Genomic_DNA"/>
</dbReference>
<feature type="transmembrane region" description="Helical" evidence="6">
    <location>
        <begin position="296"/>
        <end position="325"/>
    </location>
</feature>
<dbReference type="GO" id="GO:0015140">
    <property type="term" value="F:malate transmembrane transporter activity"/>
    <property type="evidence" value="ECO:0007669"/>
    <property type="project" value="InterPro"/>
</dbReference>
<dbReference type="InterPro" id="IPR030185">
    <property type="entry name" value="Mae1"/>
</dbReference>
<feature type="transmembrane region" description="Helical" evidence="6">
    <location>
        <begin position="375"/>
        <end position="398"/>
    </location>
</feature>
<comment type="subcellular location">
    <subcellularLocation>
        <location evidence="1">Membrane</location>
        <topology evidence="1">Multi-pass membrane protein</topology>
    </subcellularLocation>
</comment>
<feature type="transmembrane region" description="Helical" evidence="6">
    <location>
        <begin position="191"/>
        <end position="210"/>
    </location>
</feature>
<dbReference type="Proteomes" id="UP000286045">
    <property type="component" value="Unassembled WGS sequence"/>
</dbReference>
<feature type="transmembrane region" description="Helical" evidence="6">
    <location>
        <begin position="119"/>
        <end position="140"/>
    </location>
</feature>
<reference evidence="7 8" key="1">
    <citation type="submission" date="2018-12" db="EMBL/GenBank/DDBJ databases">
        <title>Draft genome sequence of Xylaria grammica IHI A82.</title>
        <authorList>
            <person name="Buettner E."/>
            <person name="Kellner H."/>
        </authorList>
    </citation>
    <scope>NUCLEOTIDE SEQUENCE [LARGE SCALE GENOMIC DNA]</scope>
    <source>
        <strain evidence="7 8">IHI A82</strain>
    </source>
</reference>
<dbReference type="GO" id="GO:0016020">
    <property type="term" value="C:membrane"/>
    <property type="evidence" value="ECO:0007669"/>
    <property type="project" value="UniProtKB-SubCell"/>
</dbReference>
<dbReference type="PANTHER" id="PTHR31162:SF3">
    <property type="entry name" value="TRANSPORTER_MALIC ACID TRANSPORT PROTEIN, PUTATIVE-RELATED"/>
    <property type="match status" value="1"/>
</dbReference>
<sequence length="486" mass="54222">MSTPFERRVSSKPKPVRLYIERENKEGGKVGKGRRAKMSGTPNPPPTDLEVAEEGYGTPSENLFTRRAPPSRPRGPERHHSSNPFEDAPQYNAESLARMISIARKESGRGGKITIRDRICCYQWTWFTMATGGVANVISSVSQAYDARWLEYIGVVFFLLNLVLFTLNCIMITMRFILVPGSFMHSFLDEVESLFIPAVVVSIATILINITQYGCPYTGPWLQSVMEALFWVYVAISIAASTGMYLVLWSTQVFPIQTMTPVWVFPAYPLLLTASLATNLISTDRVGPDDPMINRVAIAATAVTVQGTGFLISFMICAAFIYRLMTQKLPRDMQRPGVFISIGPPAFTVAGLVLLGQQAGDILPPDYAGQPHAVFILEILSIILGLWLWGLSEWFFIVSVGSLWKYTRNHHSIPFQMTWWSFVFPNTALVTATLGLAKALNSTGLRIYGCVMAAALVLVWAIIFGRMLRCLWTRQLLWPKDLDKDG</sequence>
<keyword evidence="3 6" id="KW-1133">Transmembrane helix</keyword>
<dbReference type="AlphaFoldDB" id="A0A439CQX5"/>
<dbReference type="InterPro" id="IPR004695">
    <property type="entry name" value="SLAC1/Mae1/Ssu1/TehA"/>
</dbReference>
<gene>
    <name evidence="7" type="ORF">EKO27_g10543</name>
</gene>
<organism evidence="7 8">
    <name type="scientific">Xylaria grammica</name>
    <dbReference type="NCBI Taxonomy" id="363999"/>
    <lineage>
        <taxon>Eukaryota</taxon>
        <taxon>Fungi</taxon>
        <taxon>Dikarya</taxon>
        <taxon>Ascomycota</taxon>
        <taxon>Pezizomycotina</taxon>
        <taxon>Sordariomycetes</taxon>
        <taxon>Xylariomycetidae</taxon>
        <taxon>Xylariales</taxon>
        <taxon>Xylariaceae</taxon>
        <taxon>Xylaria</taxon>
    </lineage>
</organism>